<keyword evidence="1" id="KW-0472">Membrane</keyword>
<dbReference type="Pfam" id="PF11992">
    <property type="entry name" value="TgpA_N"/>
    <property type="match status" value="1"/>
</dbReference>
<dbReference type="STRING" id="62101.AB835_07455"/>
<reference evidence="3 4" key="1">
    <citation type="journal article" date="2016" name="Appl. Environ. Microbiol.">
        <title>Lack of Overt Genome Reduction in the Bryostatin-Producing Bryozoan Symbiont "Candidatus Endobugula sertula".</title>
        <authorList>
            <person name="Miller I.J."/>
            <person name="Vanee N."/>
            <person name="Fong S.S."/>
            <person name="Lim-Fong G.E."/>
            <person name="Kwan J.C."/>
        </authorList>
    </citation>
    <scope>NUCLEOTIDE SEQUENCE [LARGE SCALE GENOMIC DNA]</scope>
    <source>
        <strain evidence="3">AB1-4</strain>
    </source>
</reference>
<keyword evidence="1" id="KW-0812">Transmembrane</keyword>
<keyword evidence="1" id="KW-1133">Transmembrane helix</keyword>
<comment type="caution">
    <text evidence="3">The sequence shown here is derived from an EMBL/GenBank/DDBJ whole genome shotgun (WGS) entry which is preliminary data.</text>
</comment>
<proteinExistence type="predicted"/>
<sequence>MHYLSMTTYDFPLTRPLLIGLLTVYSSAIALHIPHLPWWVLILYLGVMLWRINILRERWQAPGLVIQIVLVISICLGLLLEYSQWFALDPMITFLTMTLSFKVLEIRHRRDYLVVIYLSYFVIACSFLFNQSVLHSLLSMVSLLITTAALIQLYCLQCHTARMLRLSLFMLLQSVALMLVLILVLPRLNPLWSVPLPSNTGVTGISDSMIPGDFSQLIRSHKLALRITFEDKVVDRSQMYWRGIVFDDFDGRRWQRSQSIETAINSSISKNVYANIQHHLSHSTHSVHYEVLMEPTGQHWLFGIPVLDVQGQLSSLIYTPQQEVLTKKKIHRRIKYRAISYINSTGPVETLTDKERRRFIHLPQHVNPET</sequence>
<feature type="transmembrane region" description="Helical" evidence="1">
    <location>
        <begin position="61"/>
        <end position="79"/>
    </location>
</feature>
<protein>
    <recommendedName>
        <fullName evidence="2">Protein-glutamine gamma-glutamyltransferase TgpA N-terminal domain-containing protein</fullName>
    </recommendedName>
</protein>
<evidence type="ECO:0000256" key="1">
    <source>
        <dbReference type="SAM" id="Phobius"/>
    </source>
</evidence>
<dbReference type="PANTHER" id="PTHR42736:SF1">
    <property type="entry name" value="PROTEIN-GLUTAMINE GAMMA-GLUTAMYLTRANSFERASE"/>
    <property type="match status" value="1"/>
</dbReference>
<dbReference type="PANTHER" id="PTHR42736">
    <property type="entry name" value="PROTEIN-GLUTAMINE GAMMA-GLUTAMYLTRANSFERASE"/>
    <property type="match status" value="1"/>
</dbReference>
<feature type="transmembrane region" description="Helical" evidence="1">
    <location>
        <begin position="85"/>
        <end position="104"/>
    </location>
</feature>
<organism evidence="3 4">
    <name type="scientific">Candidatus Endobugula sertula</name>
    <name type="common">Bugula neritina bacterial symbiont</name>
    <dbReference type="NCBI Taxonomy" id="62101"/>
    <lineage>
        <taxon>Bacteria</taxon>
        <taxon>Pseudomonadati</taxon>
        <taxon>Pseudomonadota</taxon>
        <taxon>Gammaproteobacteria</taxon>
        <taxon>Cellvibrionales</taxon>
        <taxon>Cellvibrionaceae</taxon>
        <taxon>Candidatus Endobugula</taxon>
    </lineage>
</organism>
<feature type="domain" description="Protein-glutamine gamma-glutamyltransferase TgpA N-terminal" evidence="2">
    <location>
        <begin position="21"/>
        <end position="343"/>
    </location>
</feature>
<evidence type="ECO:0000313" key="4">
    <source>
        <dbReference type="Proteomes" id="UP000242502"/>
    </source>
</evidence>
<dbReference type="EMBL" id="MDLC01000022">
    <property type="protein sequence ID" value="ODS23725.1"/>
    <property type="molecule type" value="Genomic_DNA"/>
</dbReference>
<feature type="transmembrane region" description="Helical" evidence="1">
    <location>
        <begin position="135"/>
        <end position="156"/>
    </location>
</feature>
<feature type="transmembrane region" description="Helical" evidence="1">
    <location>
        <begin position="36"/>
        <end position="54"/>
    </location>
</feature>
<name>A0A1D2QQ56_9GAMM</name>
<evidence type="ECO:0000313" key="3">
    <source>
        <dbReference type="EMBL" id="ODS23725.1"/>
    </source>
</evidence>
<dbReference type="InterPro" id="IPR021878">
    <property type="entry name" value="TgpA_N"/>
</dbReference>
<gene>
    <name evidence="3" type="ORF">AB835_07455</name>
</gene>
<accession>A0A1D2QQ56</accession>
<feature type="transmembrane region" description="Helical" evidence="1">
    <location>
        <begin position="111"/>
        <end position="129"/>
    </location>
</feature>
<feature type="transmembrane region" description="Helical" evidence="1">
    <location>
        <begin position="168"/>
        <end position="188"/>
    </location>
</feature>
<dbReference type="InterPro" id="IPR052901">
    <property type="entry name" value="Bact_TGase-like"/>
</dbReference>
<dbReference type="AlphaFoldDB" id="A0A1D2QQ56"/>
<dbReference type="Proteomes" id="UP000242502">
    <property type="component" value="Unassembled WGS sequence"/>
</dbReference>
<evidence type="ECO:0000259" key="2">
    <source>
        <dbReference type="Pfam" id="PF11992"/>
    </source>
</evidence>